<keyword evidence="4" id="KW-1185">Reference proteome</keyword>
<dbReference type="Proteomes" id="UP000199031">
    <property type="component" value="Unassembled WGS sequence"/>
</dbReference>
<gene>
    <name evidence="3" type="ORF">SAMN05444277_105252</name>
</gene>
<evidence type="ECO:0000256" key="1">
    <source>
        <dbReference type="SAM" id="Phobius"/>
    </source>
</evidence>
<dbReference type="EMBL" id="FOXQ01000005">
    <property type="protein sequence ID" value="SFQ12297.1"/>
    <property type="molecule type" value="Genomic_DNA"/>
</dbReference>
<proteinExistence type="predicted"/>
<feature type="domain" description="2TM" evidence="2">
    <location>
        <begin position="15"/>
        <end position="87"/>
    </location>
</feature>
<feature type="transmembrane region" description="Helical" evidence="1">
    <location>
        <begin position="47"/>
        <end position="67"/>
    </location>
</feature>
<dbReference type="STRING" id="1465490.SAMN05444277_105252"/>
<evidence type="ECO:0000313" key="4">
    <source>
        <dbReference type="Proteomes" id="UP000199031"/>
    </source>
</evidence>
<dbReference type="Pfam" id="PF13239">
    <property type="entry name" value="2TM"/>
    <property type="match status" value="1"/>
</dbReference>
<dbReference type="RefSeq" id="WP_090658130.1">
    <property type="nucleotide sequence ID" value="NZ_FOXQ01000005.1"/>
</dbReference>
<evidence type="ECO:0000313" key="3">
    <source>
        <dbReference type="EMBL" id="SFQ12297.1"/>
    </source>
</evidence>
<feature type="transmembrane region" description="Helical" evidence="1">
    <location>
        <begin position="24"/>
        <end position="41"/>
    </location>
</feature>
<accession>A0A1I5VY90</accession>
<sequence length="94" mass="11213">MNNDERDEALWKIAKKRAMFKRSFSVYVVVNAFLIAVWYFSSGPGSYFWPIWPIIGWGFGILMQYLAAYQGKSIFTDEQEYERLKNQQNNHYKN</sequence>
<name>A0A1I5VY90_9BACT</name>
<protein>
    <submittedName>
        <fullName evidence="3">2TM domain-containing protein</fullName>
    </submittedName>
</protein>
<dbReference type="AlphaFoldDB" id="A0A1I5VY90"/>
<dbReference type="OrthoDB" id="8965954at2"/>
<reference evidence="3 4" key="1">
    <citation type="submission" date="2016-10" db="EMBL/GenBank/DDBJ databases">
        <authorList>
            <person name="de Groot N.N."/>
        </authorList>
    </citation>
    <scope>NUCLEOTIDE SEQUENCE [LARGE SCALE GENOMIC DNA]</scope>
    <source>
        <strain evidence="3 4">DSM 28286</strain>
    </source>
</reference>
<evidence type="ECO:0000259" key="2">
    <source>
        <dbReference type="Pfam" id="PF13239"/>
    </source>
</evidence>
<dbReference type="InterPro" id="IPR025698">
    <property type="entry name" value="2TM_dom"/>
</dbReference>
<organism evidence="3 4">
    <name type="scientific">Parafilimonas terrae</name>
    <dbReference type="NCBI Taxonomy" id="1465490"/>
    <lineage>
        <taxon>Bacteria</taxon>
        <taxon>Pseudomonadati</taxon>
        <taxon>Bacteroidota</taxon>
        <taxon>Chitinophagia</taxon>
        <taxon>Chitinophagales</taxon>
        <taxon>Chitinophagaceae</taxon>
        <taxon>Parafilimonas</taxon>
    </lineage>
</organism>
<keyword evidence="1" id="KW-0812">Transmembrane</keyword>
<keyword evidence="1" id="KW-1133">Transmembrane helix</keyword>
<keyword evidence="1" id="KW-0472">Membrane</keyword>